<gene>
    <name evidence="4" type="ORF">D9Q98_002228</name>
</gene>
<reference evidence="4" key="2">
    <citation type="submission" date="2020-11" db="EMBL/GenBank/DDBJ databases">
        <authorList>
            <person name="Cecchin M."/>
            <person name="Marcolungo L."/>
            <person name="Rossato M."/>
            <person name="Girolomoni L."/>
            <person name="Cosentino E."/>
            <person name="Cuine S."/>
            <person name="Li-Beisson Y."/>
            <person name="Delledonne M."/>
            <person name="Ballottari M."/>
        </authorList>
    </citation>
    <scope>NUCLEOTIDE SEQUENCE</scope>
    <source>
        <strain evidence="4">211/11P</strain>
        <tissue evidence="4">Whole cell</tissue>
    </source>
</reference>
<dbReference type="PANTHER" id="PTHR33222:SF4">
    <property type="entry name" value="PROTEIN CURVATURE THYLAKOID 1A, CHLOROPLASTIC"/>
    <property type="match status" value="1"/>
</dbReference>
<evidence type="ECO:0000256" key="2">
    <source>
        <dbReference type="SAM" id="Phobius"/>
    </source>
</evidence>
<keyword evidence="2" id="KW-0472">Membrane</keyword>
<dbReference type="EMBL" id="SIDB01000002">
    <property type="protein sequence ID" value="KAI3436172.1"/>
    <property type="molecule type" value="Genomic_DNA"/>
</dbReference>
<proteinExistence type="predicted"/>
<dbReference type="InterPro" id="IPR025564">
    <property type="entry name" value="CAAD_dom"/>
</dbReference>
<evidence type="ECO:0000256" key="1">
    <source>
        <dbReference type="ARBA" id="ARBA00004141"/>
    </source>
</evidence>
<protein>
    <recommendedName>
        <fullName evidence="3">Cyanobacterial aminoacyl-tRNA synthetase CAAD domain-containing protein</fullName>
    </recommendedName>
</protein>
<accession>A0A9D4Z121</accession>
<dbReference type="GO" id="GO:0009579">
    <property type="term" value="C:thylakoid"/>
    <property type="evidence" value="ECO:0007669"/>
    <property type="project" value="InterPro"/>
</dbReference>
<organism evidence="4 5">
    <name type="scientific">Chlorella vulgaris</name>
    <name type="common">Green alga</name>
    <dbReference type="NCBI Taxonomy" id="3077"/>
    <lineage>
        <taxon>Eukaryota</taxon>
        <taxon>Viridiplantae</taxon>
        <taxon>Chlorophyta</taxon>
        <taxon>core chlorophytes</taxon>
        <taxon>Trebouxiophyceae</taxon>
        <taxon>Chlorellales</taxon>
        <taxon>Chlorellaceae</taxon>
        <taxon>Chlorella clade</taxon>
        <taxon>Chlorella</taxon>
    </lineage>
</organism>
<keyword evidence="2" id="KW-1133">Transmembrane helix</keyword>
<comment type="subcellular location">
    <subcellularLocation>
        <location evidence="1">Membrane</location>
        <topology evidence="1">Multi-pass membrane protein</topology>
    </subcellularLocation>
</comment>
<keyword evidence="2" id="KW-0812">Transmembrane</keyword>
<dbReference type="Proteomes" id="UP001055712">
    <property type="component" value="Unassembled WGS sequence"/>
</dbReference>
<evidence type="ECO:0000259" key="3">
    <source>
        <dbReference type="Pfam" id="PF14159"/>
    </source>
</evidence>
<keyword evidence="5" id="KW-1185">Reference proteome</keyword>
<dbReference type="PANTHER" id="PTHR33222">
    <property type="match status" value="1"/>
</dbReference>
<evidence type="ECO:0000313" key="4">
    <source>
        <dbReference type="EMBL" id="KAI3436172.1"/>
    </source>
</evidence>
<comment type="caution">
    <text evidence="4">The sequence shown here is derived from an EMBL/GenBank/DDBJ whole genome shotgun (WGS) entry which is preliminary data.</text>
</comment>
<dbReference type="OrthoDB" id="2014299at2759"/>
<feature type="domain" description="Cyanobacterial aminoacyl-tRNA synthetase CAAD" evidence="3">
    <location>
        <begin position="68"/>
        <end position="151"/>
    </location>
</feature>
<dbReference type="InterPro" id="IPR033344">
    <property type="entry name" value="CURT1"/>
</dbReference>
<feature type="transmembrane region" description="Helical" evidence="2">
    <location>
        <begin position="82"/>
        <end position="106"/>
    </location>
</feature>
<dbReference type="AlphaFoldDB" id="A0A9D4Z121"/>
<dbReference type="Pfam" id="PF14159">
    <property type="entry name" value="CAAD"/>
    <property type="match status" value="1"/>
</dbReference>
<dbReference type="GO" id="GO:0016020">
    <property type="term" value="C:membrane"/>
    <property type="evidence" value="ECO:0007669"/>
    <property type="project" value="UniProtKB-SubCell"/>
</dbReference>
<name>A0A9D4Z121_CHLVU</name>
<reference evidence="4" key="1">
    <citation type="journal article" date="2019" name="Plant J.">
        <title>Chlorella vulgaris genome assembly and annotation reveals the molecular basis for metabolic acclimation to high light conditions.</title>
        <authorList>
            <person name="Cecchin M."/>
            <person name="Marcolungo L."/>
            <person name="Rossato M."/>
            <person name="Girolomoni L."/>
            <person name="Cosentino E."/>
            <person name="Cuine S."/>
            <person name="Li-Beisson Y."/>
            <person name="Delledonne M."/>
            <person name="Ballottari M."/>
        </authorList>
    </citation>
    <scope>NUCLEOTIDE SEQUENCE</scope>
    <source>
        <strain evidence="4">211/11P</strain>
    </source>
</reference>
<sequence length="153" mass="16747">MAAQVVSCRAVVARAALPCSAGRVARKSFIGAPLAQQQQAVRAQRKFAVRAEVPTREGQVDVDELVKDLQTKWDRVENKTSVIVYGAGGIVVLWLAGTIVGALNGIPLLPKAFELVGLGYTAWFTYRYLLFKSSREELVEDIESLKKKISGEQ</sequence>
<evidence type="ECO:0000313" key="5">
    <source>
        <dbReference type="Proteomes" id="UP001055712"/>
    </source>
</evidence>